<accession>A0ABV7FEF2</accession>
<evidence type="ECO:0000256" key="2">
    <source>
        <dbReference type="ARBA" id="ARBA00022741"/>
    </source>
</evidence>
<dbReference type="PANTHER" id="PTHR30258">
    <property type="entry name" value="TYPE II SECRETION SYSTEM PROTEIN GSPE-RELATED"/>
    <property type="match status" value="1"/>
</dbReference>
<dbReference type="Proteomes" id="UP001595555">
    <property type="component" value="Unassembled WGS sequence"/>
</dbReference>
<dbReference type="Pfam" id="PF00437">
    <property type="entry name" value="T2SSE"/>
    <property type="match status" value="1"/>
</dbReference>
<dbReference type="InterPro" id="IPR037257">
    <property type="entry name" value="T2SS_E_N_sf"/>
</dbReference>
<dbReference type="Gene3D" id="3.40.50.300">
    <property type="entry name" value="P-loop containing nucleotide triphosphate hydrolases"/>
    <property type="match status" value="1"/>
</dbReference>
<comment type="similarity">
    <text evidence="1">Belongs to the GSP E family.</text>
</comment>
<dbReference type="RefSeq" id="WP_378116777.1">
    <property type="nucleotide sequence ID" value="NZ_JBHRTF010000002.1"/>
</dbReference>
<reference evidence="6" key="1">
    <citation type="journal article" date="2019" name="Int. J. Syst. Evol. Microbiol.">
        <title>The Global Catalogue of Microorganisms (GCM) 10K type strain sequencing project: providing services to taxonomists for standard genome sequencing and annotation.</title>
        <authorList>
            <consortium name="The Broad Institute Genomics Platform"/>
            <consortium name="The Broad Institute Genome Sequencing Center for Infectious Disease"/>
            <person name="Wu L."/>
            <person name="Ma J."/>
        </authorList>
    </citation>
    <scope>NUCLEOTIDE SEQUENCE [LARGE SCALE GENOMIC DNA]</scope>
    <source>
        <strain evidence="6">KCTC 52237</strain>
    </source>
</reference>
<dbReference type="Gene3D" id="3.30.450.90">
    <property type="match status" value="1"/>
</dbReference>
<dbReference type="PANTHER" id="PTHR30258:SF2">
    <property type="entry name" value="COMG OPERON PROTEIN 1"/>
    <property type="match status" value="1"/>
</dbReference>
<dbReference type="PROSITE" id="PS00662">
    <property type="entry name" value="T2SP_E"/>
    <property type="match status" value="1"/>
</dbReference>
<evidence type="ECO:0000256" key="3">
    <source>
        <dbReference type="ARBA" id="ARBA00022840"/>
    </source>
</evidence>
<evidence type="ECO:0000256" key="1">
    <source>
        <dbReference type="ARBA" id="ARBA00006611"/>
    </source>
</evidence>
<dbReference type="InterPro" id="IPR027417">
    <property type="entry name" value="P-loop_NTPase"/>
</dbReference>
<dbReference type="EMBL" id="JBHRTF010000002">
    <property type="protein sequence ID" value="MFC3114963.1"/>
    <property type="molecule type" value="Genomic_DNA"/>
</dbReference>
<organism evidence="5 6">
    <name type="scientific">Cellvibrio fontiphilus</name>
    <dbReference type="NCBI Taxonomy" id="1815559"/>
    <lineage>
        <taxon>Bacteria</taxon>
        <taxon>Pseudomonadati</taxon>
        <taxon>Pseudomonadota</taxon>
        <taxon>Gammaproteobacteria</taxon>
        <taxon>Cellvibrionales</taxon>
        <taxon>Cellvibrionaceae</taxon>
        <taxon>Cellvibrio</taxon>
    </lineage>
</organism>
<dbReference type="SMART" id="SM00382">
    <property type="entry name" value="AAA"/>
    <property type="match status" value="1"/>
</dbReference>
<evidence type="ECO:0000313" key="5">
    <source>
        <dbReference type="EMBL" id="MFC3114963.1"/>
    </source>
</evidence>
<dbReference type="SUPFAM" id="SSF52540">
    <property type="entry name" value="P-loop containing nucleoside triphosphate hydrolases"/>
    <property type="match status" value="1"/>
</dbReference>
<evidence type="ECO:0000259" key="4">
    <source>
        <dbReference type="PROSITE" id="PS00662"/>
    </source>
</evidence>
<gene>
    <name evidence="5" type="ORF">ACFODX_05275</name>
</gene>
<keyword evidence="6" id="KW-1185">Reference proteome</keyword>
<dbReference type="CDD" id="cd01129">
    <property type="entry name" value="PulE-GspE-like"/>
    <property type="match status" value="1"/>
</dbReference>
<keyword evidence="3" id="KW-0067">ATP-binding</keyword>
<comment type="caution">
    <text evidence="5">The sequence shown here is derived from an EMBL/GenBank/DDBJ whole genome shotgun (WGS) entry which is preliminary data.</text>
</comment>
<dbReference type="InterPro" id="IPR003593">
    <property type="entry name" value="AAA+_ATPase"/>
</dbReference>
<protein>
    <submittedName>
        <fullName evidence="5">GspE/PulE family protein</fullName>
    </submittedName>
</protein>
<dbReference type="InterPro" id="IPR001482">
    <property type="entry name" value="T2SS/T4SS_dom"/>
</dbReference>
<name>A0ABV7FEF2_9GAMM</name>
<keyword evidence="2" id="KW-0547">Nucleotide-binding</keyword>
<proteinExistence type="inferred from homology"/>
<feature type="domain" description="Bacterial type II secretion system protein E" evidence="4">
    <location>
        <begin position="389"/>
        <end position="403"/>
    </location>
</feature>
<dbReference type="SUPFAM" id="SSF160246">
    <property type="entry name" value="EspE N-terminal domain-like"/>
    <property type="match status" value="1"/>
</dbReference>
<evidence type="ECO:0000313" key="6">
    <source>
        <dbReference type="Proteomes" id="UP001595555"/>
    </source>
</evidence>
<sequence length="575" mass="64042">MVNSSHNQTSDPSADDFSVMLLGQILVHLNYIQARDLDKALVVQQQVGGRIGAILMRAGSLSEANLLEALTLQLGFKILGRDLDIPTAEQLLEAVDVLQLNILWLLQHEAVVWRIDTSIYCLSRDPLSSLLDETLSRKCPQSVEYCLARSQVLDTLLNQLRSHQREQGLDVTLDTDIQHLREMAEEAPVIELVNNIISQAMEERASDIHIEPEADTFDVRYRIDGIMFTRRTLPKPRYHAVASRLKLVSGIDIAERRLPQDGRIGMRINGQELDIRVSSLPGVNGESIVMRLLPKERQDLMLEKLGYLDDHLRLLRDWVSQPHGIVLVTGPTGSGKSTTLYSALDESNDGVRKIITVEDPVEFRLPHVTQVQVHSDIGLTFAAALRSILRQDPDVIMIGEIRDLETAEIAVQSALTGHLVLSTLHTNDAMSAFTRLIDMGIEPFLAATPIIAVQAQRLVRKLCSCSQPSNVPIQIDHKVAPFVSTLFPGQVANWRRPVGCKDCQHTGYRGRIGIYELVGVTENIRNSVLDRASLSILQQQARAEGFRDLATDGLIKAWLGITTAEEVHRVTSMHT</sequence>